<keyword evidence="5 6" id="KW-0472">Membrane</keyword>
<dbReference type="RefSeq" id="XP_071918010.1">
    <property type="nucleotide sequence ID" value="XM_072061909.1"/>
</dbReference>
<keyword evidence="3 6" id="KW-0812">Transmembrane</keyword>
<comment type="similarity">
    <text evidence="2">Belongs to the TMEM120 family.</text>
</comment>
<gene>
    <name evidence="8 9" type="primary">LOC113704290</name>
</gene>
<dbReference type="PANTHER" id="PTHR21433">
    <property type="entry name" value="TRANSMEMBRANE PROTEIN INDUCED BY TUMOR NECROSIS FACTOR ALPHA"/>
    <property type="match status" value="1"/>
</dbReference>
<name>A0ABM4VEQ0_COFAR</name>
<feature type="transmembrane region" description="Helical" evidence="6">
    <location>
        <begin position="94"/>
        <end position="120"/>
    </location>
</feature>
<proteinExistence type="inferred from homology"/>
<dbReference type="PANTHER" id="PTHR21433:SF0">
    <property type="entry name" value="TRANSMEMBRANE PROTEIN 120 HOMOLOG"/>
    <property type="match status" value="1"/>
</dbReference>
<evidence type="ECO:0000256" key="6">
    <source>
        <dbReference type="SAM" id="Phobius"/>
    </source>
</evidence>
<organism evidence="7 8">
    <name type="scientific">Coffea arabica</name>
    <name type="common">Arabian coffee</name>
    <dbReference type="NCBI Taxonomy" id="13443"/>
    <lineage>
        <taxon>Eukaryota</taxon>
        <taxon>Viridiplantae</taxon>
        <taxon>Streptophyta</taxon>
        <taxon>Embryophyta</taxon>
        <taxon>Tracheophyta</taxon>
        <taxon>Spermatophyta</taxon>
        <taxon>Magnoliopsida</taxon>
        <taxon>eudicotyledons</taxon>
        <taxon>Gunneridae</taxon>
        <taxon>Pentapetalae</taxon>
        <taxon>asterids</taxon>
        <taxon>lamiids</taxon>
        <taxon>Gentianales</taxon>
        <taxon>Rubiaceae</taxon>
        <taxon>Ixoroideae</taxon>
        <taxon>Gardenieae complex</taxon>
        <taxon>Bertiereae - Coffeeae clade</taxon>
        <taxon>Coffeeae</taxon>
        <taxon>Coffea</taxon>
    </lineage>
</organism>
<keyword evidence="4 6" id="KW-1133">Transmembrane helix</keyword>
<comment type="subcellular location">
    <subcellularLocation>
        <location evidence="1">Membrane</location>
        <topology evidence="1">Multi-pass membrane protein</topology>
    </subcellularLocation>
</comment>
<dbReference type="GeneID" id="113704290"/>
<accession>A0ABM4VEQ0</accession>
<evidence type="ECO:0000256" key="4">
    <source>
        <dbReference type="ARBA" id="ARBA00022989"/>
    </source>
</evidence>
<reference evidence="8 9" key="1">
    <citation type="submission" date="2025-05" db="UniProtKB">
        <authorList>
            <consortium name="RefSeq"/>
        </authorList>
    </citation>
    <scope>IDENTIFICATION</scope>
    <source>
        <tissue evidence="8 9">Leaves</tissue>
    </source>
</reference>
<dbReference type="RefSeq" id="XP_071918011.1">
    <property type="nucleotide sequence ID" value="XM_072061910.1"/>
</dbReference>
<evidence type="ECO:0000313" key="8">
    <source>
        <dbReference type="RefSeq" id="XP_071918010.1"/>
    </source>
</evidence>
<dbReference type="Pfam" id="PF07851">
    <property type="entry name" value="TMEM120A-B"/>
    <property type="match status" value="1"/>
</dbReference>
<evidence type="ECO:0000256" key="1">
    <source>
        <dbReference type="ARBA" id="ARBA00004141"/>
    </source>
</evidence>
<evidence type="ECO:0000256" key="2">
    <source>
        <dbReference type="ARBA" id="ARBA00009700"/>
    </source>
</evidence>
<dbReference type="Proteomes" id="UP001652660">
    <property type="component" value="Chromosome 8e"/>
</dbReference>
<keyword evidence="7" id="KW-1185">Reference proteome</keyword>
<evidence type="ECO:0000313" key="9">
    <source>
        <dbReference type="RefSeq" id="XP_071918011.1"/>
    </source>
</evidence>
<dbReference type="InterPro" id="IPR012926">
    <property type="entry name" value="TMEM120A/B"/>
</dbReference>
<protein>
    <submittedName>
        <fullName evidence="8 9">Uncharacterized protein isoform X1</fullName>
    </submittedName>
</protein>
<evidence type="ECO:0000256" key="5">
    <source>
        <dbReference type="ARBA" id="ARBA00023136"/>
    </source>
</evidence>
<evidence type="ECO:0000256" key="3">
    <source>
        <dbReference type="ARBA" id="ARBA00022692"/>
    </source>
</evidence>
<sequence>MEVIFVNERGATFLQWAIMQGVAMILQNRYQRQRLYTRIALGKAKRMDVVWGETAGVDGQLWPFYPILFATKFPWISCCNCTCIVTRLSIQGNFFWQVVFWFSLRFFFLVLIVTKLFFFWGSH</sequence>
<evidence type="ECO:0000313" key="7">
    <source>
        <dbReference type="Proteomes" id="UP001652660"/>
    </source>
</evidence>